<dbReference type="AlphaFoldDB" id="C1MK51"/>
<proteinExistence type="inferred from homology"/>
<dbReference type="PANTHER" id="PTHR45918">
    <property type="entry name" value="ALPHA-1,3/1,6-MANNOSYLTRANSFERASE ALG2"/>
    <property type="match status" value="1"/>
</dbReference>
<organism evidence="14">
    <name type="scientific">Micromonas pusilla (strain CCMP1545)</name>
    <name type="common">Picoplanktonic green alga</name>
    <dbReference type="NCBI Taxonomy" id="564608"/>
    <lineage>
        <taxon>Eukaryota</taxon>
        <taxon>Viridiplantae</taxon>
        <taxon>Chlorophyta</taxon>
        <taxon>Mamiellophyceae</taxon>
        <taxon>Mamiellales</taxon>
        <taxon>Mamiellaceae</taxon>
        <taxon>Micromonas</taxon>
    </lineage>
</organism>
<dbReference type="OMA" id="AMYMKCP"/>
<dbReference type="STRING" id="564608.C1MK51"/>
<protein>
    <recommendedName>
        <fullName evidence="10">Alpha-1,3/1,6-mannosyltransferase ALG2</fullName>
        <ecNumber evidence="10">2.4.1.132</ecNumber>
        <ecNumber evidence="10">2.4.1.257</ecNumber>
    </recommendedName>
    <alternativeName>
        <fullName evidence="10">GDP-Man:Man(1)GlcNAc(2)-PP-Dol alpha-1,3-mannosyltransferase</fullName>
    </alternativeName>
</protein>
<sequence length="454" mass="51495">MTRKKVAIIHPDLGIGGAERLIIDAVLELIALNYDVVLYTGYHSTHACFEETLFKGKREKWIRVRGSWIPRHLNGHFHVLFANLRCMWATAAMLISERGVDIVLLDQISSPALLLRMFSSTKIVFYCHYPDMLLAKHKSFAQGVYRSIFDGLERITTGMAHHIFVNSYYTADIFAKTFESGFARGRQPTVLYPAVSPKNVKLLPKSLLSCEFQHRGKNIKSYDYFLSINRFEYKKNLELALNAYAEFRTKLADPSVQVNRILFAGGYDSRLSENEECFFQLHRKACSLGISEEVVFLPSISTEEKNSLLLHCFCVIYTPKDEHFGIVPIEAMSVGKPVVACNSGGPVESCRDGVTGFTCPSEPEEFARAMNHLGDGHNKADRMGYLAQARIMNVFSRKSFGEELHSHLTYLSSTACFPAVFCYPGRFFLVCILLYFITWVIQRSTFIKIDSSKD</sequence>
<accession>C1MK51</accession>
<evidence type="ECO:0000256" key="3">
    <source>
        <dbReference type="ARBA" id="ARBA00022679"/>
    </source>
</evidence>
<evidence type="ECO:0000256" key="1">
    <source>
        <dbReference type="ARBA" id="ARBA00004922"/>
    </source>
</evidence>
<dbReference type="OrthoDB" id="448893at2759"/>
<name>C1MK51_MICPC</name>
<comment type="function">
    <text evidence="10">Mannosylates Man(2)GlcNAc(2)-dolichol diphosphate and Man(1)GlcNAc(2)-dolichol diphosphate to form Man(3)GlcNAc(2)-dolichol diphosphate.</text>
</comment>
<dbReference type="RefSeq" id="XP_003055930.1">
    <property type="nucleotide sequence ID" value="XM_003055884.1"/>
</dbReference>
<dbReference type="PANTHER" id="PTHR45918:SF1">
    <property type="entry name" value="ALPHA-1,3_1,6-MANNOSYLTRANSFERASE ALG2"/>
    <property type="match status" value="1"/>
</dbReference>
<evidence type="ECO:0000256" key="8">
    <source>
        <dbReference type="ARBA" id="ARBA00045103"/>
    </source>
</evidence>
<dbReference type="InterPro" id="IPR028098">
    <property type="entry name" value="Glyco_trans_4-like_N"/>
</dbReference>
<evidence type="ECO:0000313" key="13">
    <source>
        <dbReference type="EMBL" id="EEH59306.1"/>
    </source>
</evidence>
<dbReference type="GeneID" id="9681923"/>
<reference evidence="13 14" key="1">
    <citation type="journal article" date="2009" name="Science">
        <title>Green evolution and dynamic adaptations revealed by genomes of the marine picoeukaryotes Micromonas.</title>
        <authorList>
            <person name="Worden A.Z."/>
            <person name="Lee J.H."/>
            <person name="Mock T."/>
            <person name="Rouze P."/>
            <person name="Simmons M.P."/>
            <person name="Aerts A.L."/>
            <person name="Allen A.E."/>
            <person name="Cuvelier M.L."/>
            <person name="Derelle E."/>
            <person name="Everett M.V."/>
            <person name="Foulon E."/>
            <person name="Grimwood J."/>
            <person name="Gundlach H."/>
            <person name="Henrissat B."/>
            <person name="Napoli C."/>
            <person name="McDonald S.M."/>
            <person name="Parker M.S."/>
            <person name="Rombauts S."/>
            <person name="Salamov A."/>
            <person name="Von Dassow P."/>
            <person name="Badger J.H."/>
            <person name="Coutinho P.M."/>
            <person name="Demir E."/>
            <person name="Dubchak I."/>
            <person name="Gentemann C."/>
            <person name="Eikrem W."/>
            <person name="Gready J.E."/>
            <person name="John U."/>
            <person name="Lanier W."/>
            <person name="Lindquist E.A."/>
            <person name="Lucas S."/>
            <person name="Mayer K.F."/>
            <person name="Moreau H."/>
            <person name="Not F."/>
            <person name="Otillar R."/>
            <person name="Panaud O."/>
            <person name="Pangilinan J."/>
            <person name="Paulsen I."/>
            <person name="Piegu B."/>
            <person name="Poliakov A."/>
            <person name="Robbens S."/>
            <person name="Schmutz J."/>
            <person name="Toulza E."/>
            <person name="Wyss T."/>
            <person name="Zelensky A."/>
            <person name="Zhou K."/>
            <person name="Armbrust E.V."/>
            <person name="Bhattacharya D."/>
            <person name="Goodenough U.W."/>
            <person name="Van de Peer Y."/>
            <person name="Grigoriev I.V."/>
        </authorList>
    </citation>
    <scope>NUCLEOTIDE SEQUENCE [LARGE SCALE GENOMIC DNA]</scope>
    <source>
        <strain evidence="13 14">CCMP1545</strain>
    </source>
</reference>
<gene>
    <name evidence="13" type="ORF">MICPUCDRAFT_70800</name>
</gene>
<comment type="catalytic activity">
    <reaction evidence="9 10">
        <text>an alpha-D-Man-(1-&gt;3)-beta-D-Man-(1-&gt;4)-beta-D-GlcNAc-(1-&gt;4)-alpha-D-GlcNAc-diphospho-di-trans,poly-cis-dolichol + GDP-alpha-D-mannose = an alpha-D-Man-(1-&gt;3)-[alpha-D-Man-(1-&gt;6)]-beta-D-Man-(1-&gt;4)-beta-D-GlcNAc-(1-&gt;4)-alpha-D-GlcNAc-diphospho-di-trans,poly-cis-dolichol + GDP + H(+)</text>
        <dbReference type="Rhea" id="RHEA:29519"/>
        <dbReference type="Rhea" id="RHEA-COMP:19513"/>
        <dbReference type="Rhea" id="RHEA-COMP:19515"/>
        <dbReference type="ChEBI" id="CHEBI:15378"/>
        <dbReference type="ChEBI" id="CHEBI:57527"/>
        <dbReference type="ChEBI" id="CHEBI:58189"/>
        <dbReference type="ChEBI" id="CHEBI:132510"/>
        <dbReference type="ChEBI" id="CHEBI:132511"/>
        <dbReference type="EC" id="2.4.1.257"/>
    </reaction>
    <physiologicalReaction direction="left-to-right" evidence="9 10">
        <dbReference type="Rhea" id="RHEA:29520"/>
    </physiologicalReaction>
</comment>
<feature type="domain" description="Glycosyl transferase family 1" evidence="11">
    <location>
        <begin position="216"/>
        <end position="388"/>
    </location>
</feature>
<dbReference type="eggNOG" id="KOG0853">
    <property type="taxonomic scope" value="Eukaryota"/>
</dbReference>
<keyword evidence="2 10" id="KW-0328">Glycosyltransferase</keyword>
<keyword evidence="4 10" id="KW-0812">Transmembrane</keyword>
<dbReference type="Proteomes" id="UP000001876">
    <property type="component" value="Unassembled WGS sequence"/>
</dbReference>
<dbReference type="EC" id="2.4.1.132" evidence="10"/>
<evidence type="ECO:0000259" key="12">
    <source>
        <dbReference type="Pfam" id="PF13439"/>
    </source>
</evidence>
<comment type="similarity">
    <text evidence="10">Belongs to the glycosyltransferase group 1 family.</text>
</comment>
<dbReference type="GO" id="GO:0102704">
    <property type="term" value="F:GDP-Man:Man(2)GlcNAc(2)-PP-Dol alpha-1,6-mannosyltransferase activity"/>
    <property type="evidence" value="ECO:0007669"/>
    <property type="project" value="UniProtKB-UniRule"/>
</dbReference>
<evidence type="ECO:0000313" key="14">
    <source>
        <dbReference type="Proteomes" id="UP000001876"/>
    </source>
</evidence>
<dbReference type="Pfam" id="PF00534">
    <property type="entry name" value="Glycos_transf_1"/>
    <property type="match status" value="1"/>
</dbReference>
<comment type="catalytic activity">
    <reaction evidence="8 10">
        <text>a beta-D-Man-(1-&gt;4)-beta-D-GlcNAc-(1-&gt;4)-alpha-D-GlcNAc-diphospho-di-trans,poly-cis-dolichol + GDP-alpha-D-mannose = an alpha-D-Man-(1-&gt;3)-beta-D-Man-(1-&gt;4)-beta-D-GlcNAc-(1-&gt;4)-alpha-D-GlcNAc-diphospho-di-trans,poly-cis-dolichol + GDP + H(+)</text>
        <dbReference type="Rhea" id="RHEA:29515"/>
        <dbReference type="Rhea" id="RHEA-COMP:19511"/>
        <dbReference type="Rhea" id="RHEA-COMP:19513"/>
        <dbReference type="ChEBI" id="CHEBI:15378"/>
        <dbReference type="ChEBI" id="CHEBI:57527"/>
        <dbReference type="ChEBI" id="CHEBI:58189"/>
        <dbReference type="ChEBI" id="CHEBI:58472"/>
        <dbReference type="ChEBI" id="CHEBI:132510"/>
        <dbReference type="EC" id="2.4.1.132"/>
    </reaction>
    <physiologicalReaction direction="left-to-right" evidence="8 10">
        <dbReference type="Rhea" id="RHEA:29516"/>
    </physiologicalReaction>
</comment>
<keyword evidence="7 10" id="KW-0472">Membrane</keyword>
<evidence type="ECO:0000259" key="11">
    <source>
        <dbReference type="Pfam" id="PF00534"/>
    </source>
</evidence>
<feature type="domain" description="Glycosyltransferase subfamily 4-like N-terminal" evidence="12">
    <location>
        <begin position="15"/>
        <end position="179"/>
    </location>
</feature>
<feature type="transmembrane region" description="Helical" evidence="10">
    <location>
        <begin position="423"/>
        <end position="441"/>
    </location>
</feature>
<keyword evidence="6 10" id="KW-1133">Transmembrane helix</keyword>
<keyword evidence="14" id="KW-1185">Reference proteome</keyword>
<dbReference type="EC" id="2.4.1.257" evidence="10"/>
<dbReference type="EMBL" id="GG663736">
    <property type="protein sequence ID" value="EEH59306.1"/>
    <property type="molecule type" value="Genomic_DNA"/>
</dbReference>
<keyword evidence="3 10" id="KW-0808">Transferase</keyword>
<evidence type="ECO:0000256" key="7">
    <source>
        <dbReference type="ARBA" id="ARBA00023136"/>
    </source>
</evidence>
<dbReference type="Pfam" id="PF13439">
    <property type="entry name" value="Glyco_transf_4"/>
    <property type="match status" value="1"/>
</dbReference>
<keyword evidence="5" id="KW-0256">Endoplasmic reticulum</keyword>
<evidence type="ECO:0000256" key="6">
    <source>
        <dbReference type="ARBA" id="ARBA00022989"/>
    </source>
</evidence>
<dbReference type="GO" id="GO:0004378">
    <property type="term" value="F:GDP-Man:Man(1)GlcNAc(2)-PP-Dol alpha-1,3-mannosyltransferase activity"/>
    <property type="evidence" value="ECO:0007669"/>
    <property type="project" value="UniProtKB-UniRule"/>
</dbReference>
<dbReference type="InterPro" id="IPR027054">
    <property type="entry name" value="ALG2"/>
</dbReference>
<evidence type="ECO:0000256" key="4">
    <source>
        <dbReference type="ARBA" id="ARBA00022692"/>
    </source>
</evidence>
<dbReference type="SUPFAM" id="SSF53756">
    <property type="entry name" value="UDP-Glycosyltransferase/glycogen phosphorylase"/>
    <property type="match status" value="1"/>
</dbReference>
<comment type="subcellular location">
    <subcellularLocation>
        <location evidence="10">Endoplasmic reticulum membrane</location>
        <topology evidence="10">Single-pass membrane protein</topology>
    </subcellularLocation>
</comment>
<dbReference type="Gene3D" id="3.40.50.2000">
    <property type="entry name" value="Glycogen Phosphorylase B"/>
    <property type="match status" value="2"/>
</dbReference>
<evidence type="ECO:0000256" key="9">
    <source>
        <dbReference type="ARBA" id="ARBA00045104"/>
    </source>
</evidence>
<comment type="pathway">
    <text evidence="1 10">Protein modification; protein glycosylation.</text>
</comment>
<evidence type="ECO:0000256" key="2">
    <source>
        <dbReference type="ARBA" id="ARBA00022676"/>
    </source>
</evidence>
<dbReference type="GO" id="GO:0005789">
    <property type="term" value="C:endoplasmic reticulum membrane"/>
    <property type="evidence" value="ECO:0007669"/>
    <property type="project" value="UniProtKB-SubCell"/>
</dbReference>
<evidence type="ECO:0000256" key="10">
    <source>
        <dbReference type="RuleBase" id="RU367136"/>
    </source>
</evidence>
<dbReference type="UniPathway" id="UPA00378"/>
<evidence type="ECO:0000256" key="5">
    <source>
        <dbReference type="ARBA" id="ARBA00022824"/>
    </source>
</evidence>
<dbReference type="KEGG" id="mpp:MICPUCDRAFT_70800"/>
<dbReference type="InterPro" id="IPR001296">
    <property type="entry name" value="Glyco_trans_1"/>
</dbReference>